<dbReference type="RefSeq" id="XP_033518121.1">
    <property type="nucleotide sequence ID" value="XM_033671010.1"/>
</dbReference>
<dbReference type="Proteomes" id="UP000799771">
    <property type="component" value="Unassembled WGS sequence"/>
</dbReference>
<sequence length="92" mass="10568">MSVFNDVEMSTVLHDIQCMSFCLRLKVYKRAQTNANVSRKTIVIFGAGRHLNLEQEDEEDKDHALQHEHELLQAGVRNHEQVQELALLQGLV</sequence>
<organism evidence="1 2">
    <name type="scientific">Dothidotthia symphoricarpi CBS 119687</name>
    <dbReference type="NCBI Taxonomy" id="1392245"/>
    <lineage>
        <taxon>Eukaryota</taxon>
        <taxon>Fungi</taxon>
        <taxon>Dikarya</taxon>
        <taxon>Ascomycota</taxon>
        <taxon>Pezizomycotina</taxon>
        <taxon>Dothideomycetes</taxon>
        <taxon>Pleosporomycetidae</taxon>
        <taxon>Pleosporales</taxon>
        <taxon>Dothidotthiaceae</taxon>
        <taxon>Dothidotthia</taxon>
    </lineage>
</organism>
<protein>
    <submittedName>
        <fullName evidence="1">Uncharacterized protein</fullName>
    </submittedName>
</protein>
<reference evidence="1" key="1">
    <citation type="journal article" date="2020" name="Stud. Mycol.">
        <title>101 Dothideomycetes genomes: a test case for predicting lifestyles and emergence of pathogens.</title>
        <authorList>
            <person name="Haridas S."/>
            <person name="Albert R."/>
            <person name="Binder M."/>
            <person name="Bloem J."/>
            <person name="Labutti K."/>
            <person name="Salamov A."/>
            <person name="Andreopoulos B."/>
            <person name="Baker S."/>
            <person name="Barry K."/>
            <person name="Bills G."/>
            <person name="Bluhm B."/>
            <person name="Cannon C."/>
            <person name="Castanera R."/>
            <person name="Culley D."/>
            <person name="Daum C."/>
            <person name="Ezra D."/>
            <person name="Gonzalez J."/>
            <person name="Henrissat B."/>
            <person name="Kuo A."/>
            <person name="Liang C."/>
            <person name="Lipzen A."/>
            <person name="Lutzoni F."/>
            <person name="Magnuson J."/>
            <person name="Mondo S."/>
            <person name="Nolan M."/>
            <person name="Ohm R."/>
            <person name="Pangilinan J."/>
            <person name="Park H.-J."/>
            <person name="Ramirez L."/>
            <person name="Alfaro M."/>
            <person name="Sun H."/>
            <person name="Tritt A."/>
            <person name="Yoshinaga Y."/>
            <person name="Zwiers L.-H."/>
            <person name="Turgeon B."/>
            <person name="Goodwin S."/>
            <person name="Spatafora J."/>
            <person name="Crous P."/>
            <person name="Grigoriev I."/>
        </authorList>
    </citation>
    <scope>NUCLEOTIDE SEQUENCE</scope>
    <source>
        <strain evidence="1">CBS 119687</strain>
    </source>
</reference>
<proteinExistence type="predicted"/>
<keyword evidence="2" id="KW-1185">Reference proteome</keyword>
<accession>A0A6A5ZY73</accession>
<evidence type="ECO:0000313" key="2">
    <source>
        <dbReference type="Proteomes" id="UP000799771"/>
    </source>
</evidence>
<dbReference type="AlphaFoldDB" id="A0A6A5ZY73"/>
<evidence type="ECO:0000313" key="1">
    <source>
        <dbReference type="EMBL" id="KAF2123727.1"/>
    </source>
</evidence>
<dbReference type="EMBL" id="ML977522">
    <property type="protein sequence ID" value="KAF2123727.1"/>
    <property type="molecule type" value="Genomic_DNA"/>
</dbReference>
<name>A0A6A5ZY73_9PLEO</name>
<dbReference type="GeneID" id="54411442"/>
<gene>
    <name evidence="1" type="ORF">P153DRAFT_391144</name>
</gene>